<feature type="domain" description="EamA" evidence="7">
    <location>
        <begin position="61"/>
        <end position="195"/>
    </location>
</feature>
<feature type="transmembrane region" description="Helical" evidence="6">
    <location>
        <begin position="154"/>
        <end position="172"/>
    </location>
</feature>
<dbReference type="Proteomes" id="UP000030661">
    <property type="component" value="Unassembled WGS sequence"/>
</dbReference>
<evidence type="ECO:0000259" key="7">
    <source>
        <dbReference type="Pfam" id="PF00892"/>
    </source>
</evidence>
<feature type="transmembrane region" description="Helical" evidence="6">
    <location>
        <begin position="295"/>
        <end position="316"/>
    </location>
</feature>
<dbReference type="PANTHER" id="PTHR42920">
    <property type="entry name" value="OS03G0707200 PROTEIN-RELATED"/>
    <property type="match status" value="1"/>
</dbReference>
<dbReference type="SUPFAM" id="SSF103481">
    <property type="entry name" value="Multidrug resistance efflux transporter EmrE"/>
    <property type="match status" value="2"/>
</dbReference>
<keyword evidence="5 6" id="KW-0472">Membrane</keyword>
<evidence type="ECO:0000256" key="4">
    <source>
        <dbReference type="ARBA" id="ARBA00022989"/>
    </source>
</evidence>
<evidence type="ECO:0000256" key="3">
    <source>
        <dbReference type="ARBA" id="ARBA00022692"/>
    </source>
</evidence>
<evidence type="ECO:0000256" key="6">
    <source>
        <dbReference type="SAM" id="Phobius"/>
    </source>
</evidence>
<name>A0A081C1N3_VECG1</name>
<dbReference type="Pfam" id="PF00892">
    <property type="entry name" value="EamA"/>
    <property type="match status" value="2"/>
</dbReference>
<feature type="transmembrane region" description="Helical" evidence="6">
    <location>
        <begin position="63"/>
        <end position="82"/>
    </location>
</feature>
<reference evidence="8" key="1">
    <citation type="journal article" date="2015" name="PeerJ">
        <title>First genomic representation of candidate bacterial phylum KSB3 points to enhanced environmental sensing as a trigger of wastewater bulking.</title>
        <authorList>
            <person name="Sekiguchi Y."/>
            <person name="Ohashi A."/>
            <person name="Parks D.H."/>
            <person name="Yamauchi T."/>
            <person name="Tyson G.W."/>
            <person name="Hugenholtz P."/>
        </authorList>
    </citation>
    <scope>NUCLEOTIDE SEQUENCE [LARGE SCALE GENOMIC DNA]</scope>
</reference>
<keyword evidence="4 6" id="KW-1133">Transmembrane helix</keyword>
<dbReference type="HOGENOM" id="CLU_033863_21_2_0"/>
<proteinExistence type="predicted"/>
<keyword evidence="9" id="KW-1185">Reference proteome</keyword>
<dbReference type="InterPro" id="IPR037185">
    <property type="entry name" value="EmrE-like"/>
</dbReference>
<dbReference type="AlphaFoldDB" id="A0A081C1N3"/>
<evidence type="ECO:0000256" key="5">
    <source>
        <dbReference type="ARBA" id="ARBA00023136"/>
    </source>
</evidence>
<feature type="transmembrane region" description="Helical" evidence="6">
    <location>
        <begin position="328"/>
        <end position="353"/>
    </location>
</feature>
<dbReference type="GO" id="GO:0005886">
    <property type="term" value="C:plasma membrane"/>
    <property type="evidence" value="ECO:0007669"/>
    <property type="project" value="UniProtKB-SubCell"/>
</dbReference>
<dbReference type="InterPro" id="IPR000620">
    <property type="entry name" value="EamA_dom"/>
</dbReference>
<feature type="transmembrane region" description="Helical" evidence="6">
    <location>
        <begin position="233"/>
        <end position="253"/>
    </location>
</feature>
<dbReference type="EMBL" id="DF820467">
    <property type="protein sequence ID" value="GAK58488.1"/>
    <property type="molecule type" value="Genomic_DNA"/>
</dbReference>
<keyword evidence="2" id="KW-1003">Cell membrane</keyword>
<feature type="transmembrane region" description="Helical" evidence="6">
    <location>
        <begin position="129"/>
        <end position="148"/>
    </location>
</feature>
<organism evidence="8">
    <name type="scientific">Vecturithrix granuli</name>
    <dbReference type="NCBI Taxonomy" id="1499967"/>
    <lineage>
        <taxon>Bacteria</taxon>
        <taxon>Candidatus Moduliflexota</taxon>
        <taxon>Candidatus Vecturitrichia</taxon>
        <taxon>Candidatus Vecturitrichales</taxon>
        <taxon>Candidatus Vecturitrichaceae</taxon>
        <taxon>Candidatus Vecturithrix</taxon>
    </lineage>
</organism>
<accession>A0A081C1N3</accession>
<feature type="transmembrane region" description="Helical" evidence="6">
    <location>
        <begin position="265"/>
        <end position="283"/>
    </location>
</feature>
<protein>
    <recommendedName>
        <fullName evidence="7">EamA domain-containing protein</fullName>
    </recommendedName>
</protein>
<feature type="transmembrane region" description="Helical" evidence="6">
    <location>
        <begin position="88"/>
        <end position="108"/>
    </location>
</feature>
<comment type="subcellular location">
    <subcellularLocation>
        <location evidence="1">Cell membrane</location>
        <topology evidence="1">Multi-pass membrane protein</topology>
    </subcellularLocation>
</comment>
<sequence length="367" mass="39509">MLYLSVCDTLKKVKERTQSLRNKFTGISLDVFINSQSIALFINSSLTQKEKTMNTRTLQSDALLLLTAIIWGFAFVAQRVGMEYVGPFTFNGVRFALGGLSLLPLLYINRKQAMAFQQNSLKPAILGGLLAGGALFIGASLQQVGIIYTTAGKAGFITGLYVVLVPIMGLLWKQHACAGTWLGAMLAAAGMYLLSITGGFTIAFGDFLVFIGAFFWAGHVQLIGWLARKVDSLQLACFQFMTCSFLSLLTAAVTEEMALQSIFNATIPILYGGLFSVGVAYTLQVVAQRNAHPAHAAIILSLESVFAAIGGCLMLGETLSLRGLIGCTLMLAGMLLSQFHLTLEHLLTVLPFLSRPKSAPAKISEDT</sequence>
<dbReference type="PANTHER" id="PTHR42920:SF5">
    <property type="entry name" value="EAMA DOMAIN-CONTAINING PROTEIN"/>
    <property type="match status" value="1"/>
</dbReference>
<dbReference type="eggNOG" id="COG0697">
    <property type="taxonomic scope" value="Bacteria"/>
</dbReference>
<evidence type="ECO:0000313" key="8">
    <source>
        <dbReference type="EMBL" id="GAK58488.1"/>
    </source>
</evidence>
<evidence type="ECO:0000256" key="1">
    <source>
        <dbReference type="ARBA" id="ARBA00004651"/>
    </source>
</evidence>
<evidence type="ECO:0000313" key="9">
    <source>
        <dbReference type="Proteomes" id="UP000030661"/>
    </source>
</evidence>
<evidence type="ECO:0000256" key="2">
    <source>
        <dbReference type="ARBA" id="ARBA00022475"/>
    </source>
</evidence>
<dbReference type="InterPro" id="IPR051258">
    <property type="entry name" value="Diverse_Substrate_Transporter"/>
</dbReference>
<keyword evidence="3 6" id="KW-0812">Transmembrane</keyword>
<dbReference type="STRING" id="1499967.U27_05462"/>
<feature type="domain" description="EamA" evidence="7">
    <location>
        <begin position="204"/>
        <end position="336"/>
    </location>
</feature>
<gene>
    <name evidence="8" type="ORF">U27_05462</name>
</gene>